<feature type="transmembrane region" description="Helical" evidence="1">
    <location>
        <begin position="21"/>
        <end position="41"/>
    </location>
</feature>
<evidence type="ECO:0000256" key="1">
    <source>
        <dbReference type="SAM" id="Phobius"/>
    </source>
</evidence>
<dbReference type="STRING" id="1802479.A2Y68_01110"/>
<evidence type="ECO:0000313" key="3">
    <source>
        <dbReference type="Proteomes" id="UP000176778"/>
    </source>
</evidence>
<dbReference type="AlphaFoldDB" id="A0A1F7X4S6"/>
<accession>A0A1F7X4S6</accession>
<sequence length="308" mass="33384">MTPAQRRKRITKFGKKGKRGGFLRFLLPLLVVLAVLVFVVFNSRYFSGKNKLGIAINSPDGGIIVSVLDPENDEITNISVPASTQLDVARGLGRWKSKSIWALGVNEKIGGVLLQETVIKNFHFPVSAWADAPASGFVSGDFLGGLRAIFFPYKTNLKIGDRVRIGLFAMAVKNANRLDIDLTKTGFIRKAKLTDGESGYIVAGKIPDDLLVVFSQLGSSGKELKVNIKDATGTPLTAQELGETIQVLGGKIVAVSKVIPEASDCSLKGDMLWVRTLSQVFSCRVEKAPPEGKFDLEITIGKAFADRF</sequence>
<comment type="caution">
    <text evidence="2">The sequence shown here is derived from an EMBL/GenBank/DDBJ whole genome shotgun (WGS) entry which is preliminary data.</text>
</comment>
<name>A0A1F7X4S6_9BACT</name>
<keyword evidence="1" id="KW-1133">Transmembrane helix</keyword>
<dbReference type="EMBL" id="MGFR01000002">
    <property type="protein sequence ID" value="OGM10007.1"/>
    <property type="molecule type" value="Genomic_DNA"/>
</dbReference>
<organism evidence="2 3">
    <name type="scientific">Candidatus Woesebacteria bacterium RBG_13_46_13</name>
    <dbReference type="NCBI Taxonomy" id="1802479"/>
    <lineage>
        <taxon>Bacteria</taxon>
        <taxon>Candidatus Woeseibacteriota</taxon>
    </lineage>
</organism>
<keyword evidence="1" id="KW-0472">Membrane</keyword>
<proteinExistence type="predicted"/>
<keyword evidence="1" id="KW-0812">Transmembrane</keyword>
<gene>
    <name evidence="2" type="ORF">A2Y68_01110</name>
</gene>
<dbReference type="Proteomes" id="UP000176778">
    <property type="component" value="Unassembled WGS sequence"/>
</dbReference>
<reference evidence="2 3" key="1">
    <citation type="journal article" date="2016" name="Nat. Commun.">
        <title>Thousands of microbial genomes shed light on interconnected biogeochemical processes in an aquifer system.</title>
        <authorList>
            <person name="Anantharaman K."/>
            <person name="Brown C.T."/>
            <person name="Hug L.A."/>
            <person name="Sharon I."/>
            <person name="Castelle C.J."/>
            <person name="Probst A.J."/>
            <person name="Thomas B.C."/>
            <person name="Singh A."/>
            <person name="Wilkins M.J."/>
            <person name="Karaoz U."/>
            <person name="Brodie E.L."/>
            <person name="Williams K.H."/>
            <person name="Hubbard S.S."/>
            <person name="Banfield J.F."/>
        </authorList>
    </citation>
    <scope>NUCLEOTIDE SEQUENCE [LARGE SCALE GENOMIC DNA]</scope>
</reference>
<protein>
    <submittedName>
        <fullName evidence="2">Uncharacterized protein</fullName>
    </submittedName>
</protein>
<evidence type="ECO:0000313" key="2">
    <source>
        <dbReference type="EMBL" id="OGM10007.1"/>
    </source>
</evidence>